<comment type="function">
    <text evidence="5 6">Associates with the EF-Tu.GDP complex and induces the exchange of GDP to GTP. It remains bound to the aminoacyl-tRNA.EF-Tu.GTP complex up to the GTP hydrolysis stage on the ribosome.</text>
</comment>
<dbReference type="InterPro" id="IPR001816">
    <property type="entry name" value="Transl_elong_EFTs/EF1B"/>
</dbReference>
<comment type="subcellular location">
    <subcellularLocation>
        <location evidence="5 7">Cytoplasm</location>
    </subcellularLocation>
</comment>
<dbReference type="Gene3D" id="1.10.286.20">
    <property type="match status" value="1"/>
</dbReference>
<dbReference type="EMBL" id="ALAO01000087">
    <property type="protein sequence ID" value="EKO40205.1"/>
    <property type="molecule type" value="Genomic_DNA"/>
</dbReference>
<evidence type="ECO:0000256" key="5">
    <source>
        <dbReference type="HAMAP-Rule" id="MF_00050"/>
    </source>
</evidence>
<keyword evidence="5" id="KW-0963">Cytoplasm</keyword>
<comment type="similarity">
    <text evidence="1 5 6">Belongs to the EF-Ts family.</text>
</comment>
<reference evidence="9 10" key="1">
    <citation type="submission" date="2012-07" db="EMBL/GenBank/DDBJ databases">
        <title>Draft genome sequence of Desulfovibrio magneticus str. Maddingley MBC34 obtained from a metagenomic sequence of a methanogenic enrichment isolated from coal-seam formation water in Victoria, Australia.</title>
        <authorList>
            <person name="Greenfield P."/>
            <person name="Hendry P."/>
            <person name="Li D."/>
            <person name="Rosewarne C.P."/>
            <person name="Tran-Dinh N."/>
            <person name="Elbourne L.D.H."/>
            <person name="Paulsen I.T."/>
            <person name="Midgley D.J."/>
        </authorList>
    </citation>
    <scope>NUCLEOTIDE SEQUENCE [LARGE SCALE GENOMIC DNA]</scope>
    <source>
        <strain evidence="10">Maddingley MBC34</strain>
    </source>
</reference>
<evidence type="ECO:0000256" key="6">
    <source>
        <dbReference type="RuleBase" id="RU000642"/>
    </source>
</evidence>
<dbReference type="PROSITE" id="PS01126">
    <property type="entry name" value="EF_TS_1"/>
    <property type="match status" value="1"/>
</dbReference>
<evidence type="ECO:0000313" key="9">
    <source>
        <dbReference type="EMBL" id="EKO40205.1"/>
    </source>
</evidence>
<dbReference type="Gene3D" id="1.10.8.10">
    <property type="entry name" value="DNA helicase RuvA subunit, C-terminal domain"/>
    <property type="match status" value="1"/>
</dbReference>
<dbReference type="NCBIfam" id="TIGR00116">
    <property type="entry name" value="tsf"/>
    <property type="match status" value="2"/>
</dbReference>
<dbReference type="SUPFAM" id="SSF54713">
    <property type="entry name" value="Elongation factor Ts (EF-Ts), dimerisation domain"/>
    <property type="match status" value="1"/>
</dbReference>
<evidence type="ECO:0000313" key="10">
    <source>
        <dbReference type="Proteomes" id="UP000006272"/>
    </source>
</evidence>
<keyword evidence="3 5" id="KW-0251">Elongation factor</keyword>
<evidence type="ECO:0000256" key="3">
    <source>
        <dbReference type="ARBA" id="ARBA00022768"/>
    </source>
</evidence>
<dbReference type="InterPro" id="IPR018101">
    <property type="entry name" value="Transl_elong_Ts_CS"/>
</dbReference>
<dbReference type="InterPro" id="IPR009060">
    <property type="entry name" value="UBA-like_sf"/>
</dbReference>
<dbReference type="SUPFAM" id="SSF46934">
    <property type="entry name" value="UBA-like"/>
    <property type="match status" value="1"/>
</dbReference>
<dbReference type="HAMAP" id="MF_00050">
    <property type="entry name" value="EF_Ts"/>
    <property type="match status" value="1"/>
</dbReference>
<dbReference type="PATRIC" id="fig|1206767.3.peg.1054"/>
<dbReference type="PANTHER" id="PTHR11741">
    <property type="entry name" value="ELONGATION FACTOR TS"/>
    <property type="match status" value="1"/>
</dbReference>
<dbReference type="InterPro" id="IPR014039">
    <property type="entry name" value="Transl_elong_EFTs/EF1B_dimer"/>
</dbReference>
<name>K6GTF7_9BACT</name>
<evidence type="ECO:0000256" key="2">
    <source>
        <dbReference type="ARBA" id="ARBA00016956"/>
    </source>
</evidence>
<protein>
    <recommendedName>
        <fullName evidence="2 5">Elongation factor Ts</fullName>
        <shortName evidence="5">EF-Ts</shortName>
    </recommendedName>
</protein>
<feature type="domain" description="Translation elongation factor EFTs/EF1B dimerisation" evidence="8">
    <location>
        <begin position="55"/>
        <end position="198"/>
    </location>
</feature>
<evidence type="ECO:0000256" key="1">
    <source>
        <dbReference type="ARBA" id="ARBA00005532"/>
    </source>
</evidence>
<proteinExistence type="inferred from homology"/>
<dbReference type="PANTHER" id="PTHR11741:SF0">
    <property type="entry name" value="ELONGATION FACTOR TS, MITOCHONDRIAL"/>
    <property type="match status" value="1"/>
</dbReference>
<dbReference type="PROSITE" id="PS01127">
    <property type="entry name" value="EF_TS_2"/>
    <property type="match status" value="1"/>
</dbReference>
<dbReference type="FunFam" id="1.10.286.20:FF:000001">
    <property type="entry name" value="Elongation factor Ts"/>
    <property type="match status" value="1"/>
</dbReference>
<feature type="region of interest" description="Involved in Mg(2+) ion dislocation from EF-Tu" evidence="5">
    <location>
        <begin position="82"/>
        <end position="85"/>
    </location>
</feature>
<evidence type="ECO:0000256" key="7">
    <source>
        <dbReference type="RuleBase" id="RU000643"/>
    </source>
</evidence>
<dbReference type="AlphaFoldDB" id="K6GTF7"/>
<organism evidence="9 10">
    <name type="scientific">Solidesulfovibrio magneticus str. Maddingley MBC34</name>
    <dbReference type="NCBI Taxonomy" id="1206767"/>
    <lineage>
        <taxon>Bacteria</taxon>
        <taxon>Pseudomonadati</taxon>
        <taxon>Thermodesulfobacteriota</taxon>
        <taxon>Desulfovibrionia</taxon>
        <taxon>Desulfovibrionales</taxon>
        <taxon>Desulfovibrionaceae</taxon>
        <taxon>Solidesulfovibrio</taxon>
    </lineage>
</organism>
<keyword evidence="4 5" id="KW-0648">Protein biosynthesis</keyword>
<comment type="caution">
    <text evidence="9">The sequence shown here is derived from an EMBL/GenBank/DDBJ whole genome shotgun (WGS) entry which is preliminary data.</text>
</comment>
<dbReference type="CDD" id="cd14275">
    <property type="entry name" value="UBA_EF-Ts"/>
    <property type="match status" value="1"/>
</dbReference>
<sequence length="200" mass="21869">MSAISAASVKALRDKTGAGMMDCKKALGECNGDEDKAVAWLREKGLSKAQKRAGRATSEGVIGSYIHSNGKLGVMVEIKCETDFVARSERFLEFAKNVAMQIAAANPVCVTPEEVPADLLAKEKEIFKNQAMEEGKPEAIAEKIVEGRVKKFYKEICLLEQPFIKDDKVTIKDLMNELVGVIGENIQIGRFTRMALGEDA</sequence>
<dbReference type="Proteomes" id="UP000006272">
    <property type="component" value="Unassembled WGS sequence"/>
</dbReference>
<dbReference type="Gene3D" id="3.30.479.20">
    <property type="entry name" value="Elongation factor Ts, dimerisation domain"/>
    <property type="match status" value="1"/>
</dbReference>
<dbReference type="FunFam" id="1.10.8.10:FF:000001">
    <property type="entry name" value="Elongation factor Ts"/>
    <property type="match status" value="1"/>
</dbReference>
<accession>K6GTF7</accession>
<dbReference type="Pfam" id="PF00889">
    <property type="entry name" value="EF_TS"/>
    <property type="match status" value="1"/>
</dbReference>
<evidence type="ECO:0000259" key="8">
    <source>
        <dbReference type="Pfam" id="PF00889"/>
    </source>
</evidence>
<gene>
    <name evidence="5" type="primary">tsf</name>
    <name evidence="9" type="ORF">B193_1085</name>
</gene>
<dbReference type="GO" id="GO:0005737">
    <property type="term" value="C:cytoplasm"/>
    <property type="evidence" value="ECO:0007669"/>
    <property type="project" value="UniProtKB-SubCell"/>
</dbReference>
<dbReference type="InterPro" id="IPR036402">
    <property type="entry name" value="EF-Ts_dimer_sf"/>
</dbReference>
<evidence type="ECO:0000256" key="4">
    <source>
        <dbReference type="ARBA" id="ARBA00022917"/>
    </source>
</evidence>
<dbReference type="GO" id="GO:0003746">
    <property type="term" value="F:translation elongation factor activity"/>
    <property type="evidence" value="ECO:0007669"/>
    <property type="project" value="UniProtKB-UniRule"/>
</dbReference>